<feature type="repeat" description="ANK" evidence="3">
    <location>
        <begin position="360"/>
        <end position="392"/>
    </location>
</feature>
<dbReference type="RefSeq" id="XP_064704368.1">
    <property type="nucleotide sequence ID" value="XM_064847829.1"/>
</dbReference>
<evidence type="ECO:0000313" key="5">
    <source>
        <dbReference type="EMBL" id="KAK5049323.1"/>
    </source>
</evidence>
<dbReference type="PRINTS" id="PR01415">
    <property type="entry name" value="ANKYRIN"/>
</dbReference>
<dbReference type="Pfam" id="PF12796">
    <property type="entry name" value="Ank_2"/>
    <property type="match status" value="3"/>
</dbReference>
<keyword evidence="1" id="KW-0677">Repeat</keyword>
<dbReference type="PROSITE" id="PS50297">
    <property type="entry name" value="ANK_REP_REGION"/>
    <property type="match status" value="3"/>
</dbReference>
<dbReference type="GO" id="GO:0005634">
    <property type="term" value="C:nucleus"/>
    <property type="evidence" value="ECO:0007669"/>
    <property type="project" value="TreeGrafter"/>
</dbReference>
<feature type="repeat" description="ANK" evidence="3">
    <location>
        <begin position="294"/>
        <end position="326"/>
    </location>
</feature>
<dbReference type="InterPro" id="IPR050663">
    <property type="entry name" value="Ankyrin-SOCS_Box"/>
</dbReference>
<organism evidence="5 6">
    <name type="scientific">Exophiala bonariae</name>
    <dbReference type="NCBI Taxonomy" id="1690606"/>
    <lineage>
        <taxon>Eukaryota</taxon>
        <taxon>Fungi</taxon>
        <taxon>Dikarya</taxon>
        <taxon>Ascomycota</taxon>
        <taxon>Pezizomycotina</taxon>
        <taxon>Eurotiomycetes</taxon>
        <taxon>Chaetothyriomycetidae</taxon>
        <taxon>Chaetothyriales</taxon>
        <taxon>Herpotrichiellaceae</taxon>
        <taxon>Exophiala</taxon>
    </lineage>
</organism>
<feature type="repeat" description="ANK" evidence="3">
    <location>
        <begin position="168"/>
        <end position="197"/>
    </location>
</feature>
<evidence type="ECO:0000256" key="3">
    <source>
        <dbReference type="PROSITE-ProRule" id="PRU00023"/>
    </source>
</evidence>
<proteinExistence type="predicted"/>
<keyword evidence="2 3" id="KW-0040">ANK repeat</keyword>
<evidence type="ECO:0000313" key="6">
    <source>
        <dbReference type="Proteomes" id="UP001358417"/>
    </source>
</evidence>
<comment type="caution">
    <text evidence="5">The sequence shown here is derived from an EMBL/GenBank/DDBJ whole genome shotgun (WGS) entry which is preliminary data.</text>
</comment>
<feature type="compositionally biased region" description="Basic and acidic residues" evidence="4">
    <location>
        <begin position="590"/>
        <end position="604"/>
    </location>
</feature>
<evidence type="ECO:0000256" key="1">
    <source>
        <dbReference type="ARBA" id="ARBA00022737"/>
    </source>
</evidence>
<evidence type="ECO:0000256" key="2">
    <source>
        <dbReference type="ARBA" id="ARBA00023043"/>
    </source>
</evidence>
<protein>
    <submittedName>
        <fullName evidence="5">Uncharacterized protein</fullName>
    </submittedName>
</protein>
<feature type="region of interest" description="Disordered" evidence="4">
    <location>
        <begin position="573"/>
        <end position="604"/>
    </location>
</feature>
<dbReference type="AlphaFoldDB" id="A0AAV9N492"/>
<feature type="repeat" description="ANK" evidence="3">
    <location>
        <begin position="393"/>
        <end position="425"/>
    </location>
</feature>
<dbReference type="InterPro" id="IPR002110">
    <property type="entry name" value="Ankyrin_rpt"/>
</dbReference>
<dbReference type="SUPFAM" id="SSF48403">
    <property type="entry name" value="Ankyrin repeat"/>
    <property type="match status" value="2"/>
</dbReference>
<reference evidence="5 6" key="1">
    <citation type="submission" date="2023-08" db="EMBL/GenBank/DDBJ databases">
        <title>Black Yeasts Isolated from many extreme environments.</title>
        <authorList>
            <person name="Coleine C."/>
            <person name="Stajich J.E."/>
            <person name="Selbmann L."/>
        </authorList>
    </citation>
    <scope>NUCLEOTIDE SEQUENCE [LARGE SCALE GENOMIC DNA]</scope>
    <source>
        <strain evidence="5 6">CCFEE 5792</strain>
    </source>
</reference>
<feature type="region of interest" description="Disordered" evidence="4">
    <location>
        <begin position="213"/>
        <end position="238"/>
    </location>
</feature>
<dbReference type="EMBL" id="JAVRRD010000019">
    <property type="protein sequence ID" value="KAK5049323.1"/>
    <property type="molecule type" value="Genomic_DNA"/>
</dbReference>
<dbReference type="PROSITE" id="PS50088">
    <property type="entry name" value="ANK_REPEAT"/>
    <property type="match status" value="6"/>
</dbReference>
<keyword evidence="6" id="KW-1185">Reference proteome</keyword>
<dbReference type="Proteomes" id="UP001358417">
    <property type="component" value="Unassembled WGS sequence"/>
</dbReference>
<sequence length="740" mass="82298">MRILLDLGTEPDTYNSRNDTPLHSADLNLIDLNDETPLHLAAANNHCRVFWHLLEHGADVDASELNGAALQIASGKGQSEIVNMLLVEGAEVNGPFRFRLGIALERASLSGSVETVRKLLQHEATVNVRSGRYGSSLQAACASGRLHIVEPLLDHDSDVHARGGIFGSALQAASSKGSYQAVKLVLERGADVNNQCGRYGSALQAALVAKTPPTMRDWSSGSDQSHSTEEEPIPTALEEDDFQRTVKILLDNAANVNAPGKYATALQNTSLKGYKVIVETIIEKGANLDAAEGDHSPPLILSSNNNHLEVCQALLRQGVDFNQHDKYGHTALHYASGQGNAEIIYTLQGAGALCRSCPNCGFTPVHEAAWKGQSRCLTALSEGKADLNACDRFGKTPLSCALGKSHGKTIDLLLSYGMRIDIRDLAGRMPLDWAISIGGSYLTDLFPKAACPTPEALQHQLRVQSLADLGAEFRKSSFKDPNLFYHIGHCLLLLGDNPPARVALQESVYYTNFCYDCFATYNAREYTSRPCRNHKFLRIIDDDSLEELNDEVFPPEVNDNQVVNNFEPMRPVEQDWDISPENDHDDDLSRDEFSEDERSSDRDICYAGPREAKHMDTLSHDEIDNLEESIGETTVLKSNQTVRRDNFMDTDEEVNVHDVDEIRQEEKLRQTEDQSEVLDIGRFLNQHDQSEIKEDDSLVDVDHIRVFRRAIEQEDERDDSLVLQEDNDSRLILVQHRLEY</sequence>
<feature type="compositionally biased region" description="Acidic residues" evidence="4">
    <location>
        <begin position="574"/>
        <end position="589"/>
    </location>
</feature>
<evidence type="ECO:0000256" key="4">
    <source>
        <dbReference type="SAM" id="MobiDB-lite"/>
    </source>
</evidence>
<gene>
    <name evidence="5" type="ORF">LTR84_004252</name>
</gene>
<dbReference type="GO" id="GO:0045944">
    <property type="term" value="P:positive regulation of transcription by RNA polymerase II"/>
    <property type="evidence" value="ECO:0007669"/>
    <property type="project" value="TreeGrafter"/>
</dbReference>
<feature type="repeat" description="ANK" evidence="3">
    <location>
        <begin position="327"/>
        <end position="352"/>
    </location>
</feature>
<dbReference type="GeneID" id="89972430"/>
<dbReference type="GO" id="GO:0000976">
    <property type="term" value="F:transcription cis-regulatory region binding"/>
    <property type="evidence" value="ECO:0007669"/>
    <property type="project" value="TreeGrafter"/>
</dbReference>
<name>A0AAV9N492_9EURO</name>
<dbReference type="PANTHER" id="PTHR24193:SF125">
    <property type="entry name" value="PROTEIN FEM-1 HOMOLOG CG6966-LIKE PROTEIN"/>
    <property type="match status" value="1"/>
</dbReference>
<dbReference type="Gene3D" id="1.25.40.20">
    <property type="entry name" value="Ankyrin repeat-containing domain"/>
    <property type="match status" value="2"/>
</dbReference>
<dbReference type="PANTHER" id="PTHR24193">
    <property type="entry name" value="ANKYRIN REPEAT PROTEIN"/>
    <property type="match status" value="1"/>
</dbReference>
<accession>A0AAV9N492</accession>
<dbReference type="SMART" id="SM00248">
    <property type="entry name" value="ANK"/>
    <property type="match status" value="11"/>
</dbReference>
<dbReference type="InterPro" id="IPR036770">
    <property type="entry name" value="Ankyrin_rpt-contain_sf"/>
</dbReference>
<feature type="repeat" description="ANK" evidence="3">
    <location>
        <begin position="33"/>
        <end position="65"/>
    </location>
</feature>